<dbReference type="Gene3D" id="3.90.190.10">
    <property type="entry name" value="Protein tyrosine phosphatase superfamily"/>
    <property type="match status" value="1"/>
</dbReference>
<dbReference type="InterPro" id="IPR052782">
    <property type="entry name" value="Oocyte-zygote_transition_reg"/>
</dbReference>
<dbReference type="SMART" id="SM00194">
    <property type="entry name" value="PTPc"/>
    <property type="match status" value="1"/>
</dbReference>
<dbReference type="PANTHER" id="PTHR46163:SF7">
    <property type="entry name" value="PROTEIN TYROSINE PHOSPHATASE-LIKE PROTEIN EGG-3"/>
    <property type="match status" value="1"/>
</dbReference>
<dbReference type="EMBL" id="CP092621">
    <property type="protein sequence ID" value="UMM19198.1"/>
    <property type="molecule type" value="Genomic_DNA"/>
</dbReference>
<dbReference type="AlphaFoldDB" id="A0AAE9J8M0"/>
<dbReference type="InterPro" id="IPR000242">
    <property type="entry name" value="PTP_cat"/>
</dbReference>
<evidence type="ECO:0000259" key="3">
    <source>
        <dbReference type="PROSITE" id="PS50056"/>
    </source>
</evidence>
<feature type="transmembrane region" description="Helical" evidence="1">
    <location>
        <begin position="146"/>
        <end position="167"/>
    </location>
</feature>
<organism evidence="4 5">
    <name type="scientific">Caenorhabditis briggsae</name>
    <dbReference type="NCBI Taxonomy" id="6238"/>
    <lineage>
        <taxon>Eukaryota</taxon>
        <taxon>Metazoa</taxon>
        <taxon>Ecdysozoa</taxon>
        <taxon>Nematoda</taxon>
        <taxon>Chromadorea</taxon>
        <taxon>Rhabditida</taxon>
        <taxon>Rhabditina</taxon>
        <taxon>Rhabditomorpha</taxon>
        <taxon>Rhabditoidea</taxon>
        <taxon>Rhabditidae</taxon>
        <taxon>Peloderinae</taxon>
        <taxon>Caenorhabditis</taxon>
    </lineage>
</organism>
<dbReference type="PRINTS" id="PR00700">
    <property type="entry name" value="PRTYPHPHTASE"/>
</dbReference>
<protein>
    <submittedName>
        <fullName evidence="4">Uncharacterized protein</fullName>
    </submittedName>
</protein>
<dbReference type="Pfam" id="PF00102">
    <property type="entry name" value="Y_phosphatase"/>
    <property type="match status" value="1"/>
</dbReference>
<dbReference type="CDD" id="cd00047">
    <property type="entry name" value="PTPc"/>
    <property type="match status" value="1"/>
</dbReference>
<keyword evidence="1" id="KW-0472">Membrane</keyword>
<evidence type="ECO:0000256" key="1">
    <source>
        <dbReference type="SAM" id="Phobius"/>
    </source>
</evidence>
<dbReference type="Proteomes" id="UP000829354">
    <property type="component" value="Chromosome II"/>
</dbReference>
<dbReference type="SUPFAM" id="SSF52799">
    <property type="entry name" value="(Phosphotyrosine protein) phosphatases II"/>
    <property type="match status" value="1"/>
</dbReference>
<sequence>MLVSSFSSSPSKCQNSSFVLTYNEDKRAFHSRHFHIFYENGFKNLAEMIECRVAGTVKKVSVWEIQKGTLEEICKSKIYSSKLEDKLKKKNYMTTITKQSRYSDQEMSCDAMNQFNLIQTGERKWAVLIRGHATDILLPIKSNNGIFTNHALDFVLNSLFFATAYGFGESTFKSLGGDTGVKGQLLFVTFIVYCLAVLVAIVALVILVALFFIKRNANIKKRETDLEKLTQLQRGKSKFRAPGKPGKIGSFGRNFQMDTSGVHLLPLSNLSRSNSIEFKDAIINEKWVQSANRRKGHLTPKAPEKKKGWFGGGKSEEELLMERVEQHELEELQTFIAQKLFRVDGILCDEQTRILLVEKLMNAKEYPTIAHEELIHRYGSPMAGWLRDRLVPTMSDCSSVLQRAASEFYKDKMSDPLCNWGQLNPEHVSMVASRIAKFSEEMSSKEFNRLERMFVSSELSDEEAAQTSFNANYLTKARSKMVPCADYSRVKLTDGLGKLDDRNALRNGMFSSEHEFLQEEGCTLKTTYGTTNFIHANYVKGGPLLNTFICAQAPLQNTQEDFWRMVFQEKSQFIVMLNSAVDSSTLGPLDSANRNYCPYYWPRAEKEFLEFGSFRITCVSVDSKADPLFTIAKLKLQKIGGNLADDECDEELLLEHWQWDWQYLGDVHWPFRVLRKARQLSTPTIVHCTDGCSKAGTLVAIETTLMHFIRGSPITKSLILQSCVFVRLQRRLSVSSTLLYLFIYRVVLRWIEPYVTKWYERAALGLRFKSIGFIQKYTGMIQEFSRITPAY</sequence>
<reference evidence="4 5" key="1">
    <citation type="submission" date="2022-04" db="EMBL/GenBank/DDBJ databases">
        <title>Chromosome-level reference genomes for two strains of Caenorhabditis briggsae: an improved platform for comparative genomics.</title>
        <authorList>
            <person name="Stevens L."/>
            <person name="Andersen E."/>
        </authorList>
    </citation>
    <scope>NUCLEOTIDE SEQUENCE [LARGE SCALE GENOMIC DNA]</scope>
    <source>
        <strain evidence="4">VX34</strain>
        <tissue evidence="4">Whole-organism</tissue>
    </source>
</reference>
<feature type="domain" description="Tyrosine specific protein phosphatases" evidence="3">
    <location>
        <begin position="683"/>
        <end position="741"/>
    </location>
</feature>
<proteinExistence type="predicted"/>
<evidence type="ECO:0000313" key="4">
    <source>
        <dbReference type="EMBL" id="UMM19198.1"/>
    </source>
</evidence>
<name>A0AAE9J8M0_CAEBR</name>
<dbReference type="InterPro" id="IPR029021">
    <property type="entry name" value="Prot-tyrosine_phosphatase-like"/>
</dbReference>
<feature type="transmembrane region" description="Helical" evidence="1">
    <location>
        <begin position="187"/>
        <end position="213"/>
    </location>
</feature>
<gene>
    <name evidence="4" type="ORF">L5515_014913</name>
</gene>
<evidence type="ECO:0000259" key="2">
    <source>
        <dbReference type="PROSITE" id="PS50055"/>
    </source>
</evidence>
<dbReference type="SMART" id="SM00404">
    <property type="entry name" value="PTPc_motif"/>
    <property type="match status" value="1"/>
</dbReference>
<keyword evidence="5" id="KW-1185">Reference proteome</keyword>
<dbReference type="PANTHER" id="PTHR46163">
    <property type="entry name" value="TYROSINE-PROTEIN PHOSPHATASE-RELATED"/>
    <property type="match status" value="1"/>
</dbReference>
<accession>A0AAE9J8M0</accession>
<dbReference type="PROSITE" id="PS50056">
    <property type="entry name" value="TYR_PHOSPHATASE_2"/>
    <property type="match status" value="1"/>
</dbReference>
<dbReference type="InterPro" id="IPR003595">
    <property type="entry name" value="Tyr_Pase_cat"/>
</dbReference>
<feature type="domain" description="Tyrosine-protein phosphatase" evidence="2">
    <location>
        <begin position="443"/>
        <end position="750"/>
    </location>
</feature>
<dbReference type="PROSITE" id="PS50055">
    <property type="entry name" value="TYR_PHOSPHATASE_PTP"/>
    <property type="match status" value="1"/>
</dbReference>
<keyword evidence="1" id="KW-1133">Transmembrane helix</keyword>
<dbReference type="GO" id="GO:0004725">
    <property type="term" value="F:protein tyrosine phosphatase activity"/>
    <property type="evidence" value="ECO:0007669"/>
    <property type="project" value="InterPro"/>
</dbReference>
<keyword evidence="1" id="KW-0812">Transmembrane</keyword>
<evidence type="ECO:0000313" key="5">
    <source>
        <dbReference type="Proteomes" id="UP000829354"/>
    </source>
</evidence>
<dbReference type="InterPro" id="IPR000387">
    <property type="entry name" value="Tyr_Pase_dom"/>
</dbReference>